<dbReference type="AlphaFoldDB" id="A0A3E2TAU9"/>
<comment type="caution">
    <text evidence="2">The sequence shown here is derived from an EMBL/GenBank/DDBJ whole genome shotgun (WGS) entry which is preliminary data.</text>
</comment>
<dbReference type="PROSITE" id="PS00028">
    <property type="entry name" value="ZINC_FINGER_C2H2_1"/>
    <property type="match status" value="1"/>
</dbReference>
<dbReference type="InterPro" id="IPR013087">
    <property type="entry name" value="Znf_C2H2_type"/>
</dbReference>
<dbReference type="EMBL" id="QVEQ01000003">
    <property type="protein sequence ID" value="RGB71840.1"/>
    <property type="molecule type" value="Genomic_DNA"/>
</dbReference>
<gene>
    <name evidence="2" type="ORF">DWZ89_04880</name>
</gene>
<dbReference type="Proteomes" id="UP000261140">
    <property type="component" value="Unassembled WGS sequence"/>
</dbReference>
<proteinExistence type="predicted"/>
<evidence type="ECO:0000259" key="1">
    <source>
        <dbReference type="PROSITE" id="PS50157"/>
    </source>
</evidence>
<organism evidence="2 3">
    <name type="scientific">Faecalibacterium prausnitzii</name>
    <dbReference type="NCBI Taxonomy" id="853"/>
    <lineage>
        <taxon>Bacteria</taxon>
        <taxon>Bacillati</taxon>
        <taxon>Bacillota</taxon>
        <taxon>Clostridia</taxon>
        <taxon>Eubacteriales</taxon>
        <taxon>Oscillospiraceae</taxon>
        <taxon>Faecalibacterium</taxon>
    </lineage>
</organism>
<sequence length="92" mass="10201">MLHQNVDLYICEHCRLVFYDEEECLEHEKTHSPHFDGSTNEDIAKELDALGANACSFRVGDCVMGMTVHSFKNLMSVAARALRGGADNAGKE</sequence>
<dbReference type="RefSeq" id="WP_117505043.1">
    <property type="nucleotide sequence ID" value="NZ_QVEQ01000003.1"/>
</dbReference>
<name>A0A3E2TAU9_9FIRM</name>
<reference evidence="2 3" key="1">
    <citation type="submission" date="2018-08" db="EMBL/GenBank/DDBJ databases">
        <title>A genome reference for cultivated species of the human gut microbiota.</title>
        <authorList>
            <person name="Zou Y."/>
            <person name="Xue W."/>
            <person name="Luo G."/>
        </authorList>
    </citation>
    <scope>NUCLEOTIDE SEQUENCE [LARGE SCALE GENOMIC DNA]</scope>
    <source>
        <strain evidence="2 3">AF36-11AT</strain>
    </source>
</reference>
<feature type="domain" description="C2H2-type" evidence="1">
    <location>
        <begin position="9"/>
        <end position="32"/>
    </location>
</feature>
<protein>
    <recommendedName>
        <fullName evidence="1">C2H2-type domain-containing protein</fullName>
    </recommendedName>
</protein>
<accession>A0A3E2TAU9</accession>
<dbReference type="PROSITE" id="PS50157">
    <property type="entry name" value="ZINC_FINGER_C2H2_2"/>
    <property type="match status" value="1"/>
</dbReference>
<evidence type="ECO:0000313" key="2">
    <source>
        <dbReference type="EMBL" id="RGB71840.1"/>
    </source>
</evidence>
<evidence type="ECO:0000313" key="3">
    <source>
        <dbReference type="Proteomes" id="UP000261140"/>
    </source>
</evidence>